<dbReference type="Proteomes" id="UP000639772">
    <property type="component" value="Unassembled WGS sequence"/>
</dbReference>
<feature type="repeat" description="PPR" evidence="3">
    <location>
        <begin position="202"/>
        <end position="237"/>
    </location>
</feature>
<keyword evidence="2" id="KW-0677">Repeat</keyword>
<dbReference type="NCBIfam" id="TIGR00756">
    <property type="entry name" value="PPR"/>
    <property type="match status" value="6"/>
</dbReference>
<evidence type="ECO:0000313" key="4">
    <source>
        <dbReference type="EMBL" id="KAG0485073.1"/>
    </source>
</evidence>
<sequence length="661" mass="74630">MLSLSISSPPPAIAGGNGEPAAYDFHPSPSISLSCCRRNGYPLLLAVPKTSEGTPTSSYSFRNSSRRSAISERKAAIEQVKESTNLEATLPRVEGLLRAEDLNVILRYFGESRRWIEVSQLFDWMQKNKVLNLTSYSTFIKYMRISRNPVKALQVYDSITDKSTRVHLSICNSLLGCMAQNGRFASSVKLFSKMKDDGLSPDVVTYSALLSGCCKEEDGYSKAVQLVQELENSGLQKDAVIYGSLIAICASNNLCEQAEEYFNQMKELCAPNIFHYSSLLNAYSANGDYAKAEKLVVDMKSTGIEPNKVVLTTLLKVYARGGLFEKSHNLLTELQALGYAEDEMPYCLLMDNLAKAGKIEEAREVFEKLKENKVKSDGYAYSIMISAFCRARMLQESMQLAKSCEVNYEKFDLVMQNTLLRAYCIAGDMDSVMKMLKKMDELKLSPNWNTFHILIKYFCREKLFHLAYRTLEDMHNKGHKLNEELCLSLISQLAKAGFPSESFSVYNMLRFSNRNVNKSIHETVLNILVGAGLLKDAYVIMKDNMELISKSSLNKFATSFMKLGNINLINDVIKAFYRGGRTIDSEIFQMAISRFIEKPKKKDLLLHLLKWMESHGYVVDSTSRNLLLKNSHIFGQKKLLAEMLSKQHVNSRILRGLQVEV</sequence>
<dbReference type="InterPro" id="IPR050667">
    <property type="entry name" value="PPR-containing_protein"/>
</dbReference>
<dbReference type="EMBL" id="JADCNM010000004">
    <property type="protein sequence ID" value="KAG0486855.1"/>
    <property type="molecule type" value="Genomic_DNA"/>
</dbReference>
<gene>
    <name evidence="5" type="ORF">HPP92_008950</name>
    <name evidence="4" type="ORF">HPP92_009152</name>
</gene>
<dbReference type="Gene3D" id="1.25.40.10">
    <property type="entry name" value="Tetratricopeptide repeat domain"/>
    <property type="match status" value="4"/>
</dbReference>
<dbReference type="Pfam" id="PF13041">
    <property type="entry name" value="PPR_2"/>
    <property type="match status" value="4"/>
</dbReference>
<feature type="repeat" description="PPR" evidence="3">
    <location>
        <begin position="342"/>
        <end position="376"/>
    </location>
</feature>
<reference evidence="6 7" key="1">
    <citation type="journal article" date="2020" name="Nat. Food">
        <title>A phased Vanilla planifolia genome enables genetic improvement of flavour and production.</title>
        <authorList>
            <person name="Hasing T."/>
            <person name="Tang H."/>
            <person name="Brym M."/>
            <person name="Khazi F."/>
            <person name="Huang T."/>
            <person name="Chambers A.H."/>
        </authorList>
    </citation>
    <scope>NUCLEOTIDE SEQUENCE [LARGE SCALE GENOMIC DNA]</scope>
    <source>
        <tissue evidence="4">Leaf</tissue>
    </source>
</reference>
<proteinExistence type="inferred from homology"/>
<dbReference type="SUPFAM" id="SSF48452">
    <property type="entry name" value="TPR-like"/>
    <property type="match status" value="1"/>
</dbReference>
<evidence type="ECO:0000256" key="2">
    <source>
        <dbReference type="ARBA" id="ARBA00022737"/>
    </source>
</evidence>
<comment type="similarity">
    <text evidence="1">Belongs to the PPR family. P subfamily.</text>
</comment>
<evidence type="ECO:0000313" key="6">
    <source>
        <dbReference type="Proteomes" id="UP000636800"/>
    </source>
</evidence>
<dbReference type="InterPro" id="IPR002885">
    <property type="entry name" value="PPR_rpt"/>
</dbReference>
<dbReference type="Proteomes" id="UP000636800">
    <property type="component" value="Unassembled WGS sequence"/>
</dbReference>
<evidence type="ECO:0000256" key="1">
    <source>
        <dbReference type="ARBA" id="ARBA00007626"/>
    </source>
</evidence>
<dbReference type="AlphaFoldDB" id="A0A835REQ2"/>
<dbReference type="PANTHER" id="PTHR47939:SF13">
    <property type="entry name" value="OS03G0201400 PROTEIN"/>
    <property type="match status" value="1"/>
</dbReference>
<comment type="caution">
    <text evidence="4">The sequence shown here is derived from an EMBL/GenBank/DDBJ whole genome shotgun (WGS) entry which is preliminary data.</text>
</comment>
<feature type="repeat" description="PPR" evidence="3">
    <location>
        <begin position="167"/>
        <end position="201"/>
    </location>
</feature>
<evidence type="ECO:0000256" key="3">
    <source>
        <dbReference type="PROSITE-ProRule" id="PRU00708"/>
    </source>
</evidence>
<accession>A0A835REQ2</accession>
<evidence type="ECO:0000313" key="7">
    <source>
        <dbReference type="Proteomes" id="UP000639772"/>
    </source>
</evidence>
<dbReference type="PROSITE" id="PS51375">
    <property type="entry name" value="PPR"/>
    <property type="match status" value="6"/>
</dbReference>
<dbReference type="OrthoDB" id="185373at2759"/>
<evidence type="ECO:0008006" key="8">
    <source>
        <dbReference type="Google" id="ProtNLM"/>
    </source>
</evidence>
<dbReference type="InterPro" id="IPR011990">
    <property type="entry name" value="TPR-like_helical_dom_sf"/>
</dbReference>
<feature type="repeat" description="PPR" evidence="3">
    <location>
        <begin position="412"/>
        <end position="446"/>
    </location>
</feature>
<dbReference type="Pfam" id="PF01535">
    <property type="entry name" value="PPR"/>
    <property type="match status" value="1"/>
</dbReference>
<evidence type="ECO:0000313" key="5">
    <source>
        <dbReference type="EMBL" id="KAG0486855.1"/>
    </source>
</evidence>
<dbReference type="EMBL" id="JADCNL010000004">
    <property type="protein sequence ID" value="KAG0485073.1"/>
    <property type="molecule type" value="Genomic_DNA"/>
</dbReference>
<organism evidence="4 6">
    <name type="scientific">Vanilla planifolia</name>
    <name type="common">Vanilla</name>
    <dbReference type="NCBI Taxonomy" id="51239"/>
    <lineage>
        <taxon>Eukaryota</taxon>
        <taxon>Viridiplantae</taxon>
        <taxon>Streptophyta</taxon>
        <taxon>Embryophyta</taxon>
        <taxon>Tracheophyta</taxon>
        <taxon>Spermatophyta</taxon>
        <taxon>Magnoliopsida</taxon>
        <taxon>Liliopsida</taxon>
        <taxon>Asparagales</taxon>
        <taxon>Orchidaceae</taxon>
        <taxon>Vanilloideae</taxon>
        <taxon>Vanilleae</taxon>
        <taxon>Vanilla</taxon>
    </lineage>
</organism>
<name>A0A835REQ2_VANPL</name>
<feature type="repeat" description="PPR" evidence="3">
    <location>
        <begin position="447"/>
        <end position="481"/>
    </location>
</feature>
<keyword evidence="6" id="KW-1185">Reference proteome</keyword>
<protein>
    <recommendedName>
        <fullName evidence="8">Pentatricopeptide repeat-containing protein At1g10910, chloroplastic</fullName>
    </recommendedName>
</protein>
<dbReference type="PANTHER" id="PTHR47939">
    <property type="entry name" value="MEMBRANE-ASSOCIATED SALT-INDUCIBLE PROTEIN-LIKE"/>
    <property type="match status" value="1"/>
</dbReference>
<feature type="repeat" description="PPR" evidence="3">
    <location>
        <begin position="272"/>
        <end position="306"/>
    </location>
</feature>